<evidence type="ECO:0000256" key="1">
    <source>
        <dbReference type="ARBA" id="ARBA00022729"/>
    </source>
</evidence>
<feature type="domain" description="SLH" evidence="3">
    <location>
        <begin position="28"/>
        <end position="91"/>
    </location>
</feature>
<feature type="signal peptide" evidence="2">
    <location>
        <begin position="1"/>
        <end position="29"/>
    </location>
</feature>
<keyword evidence="1 2" id="KW-0732">Signal</keyword>
<dbReference type="EMBL" id="FOGL01000018">
    <property type="protein sequence ID" value="SES10526.1"/>
    <property type="molecule type" value="Genomic_DNA"/>
</dbReference>
<accession>A0A1H9UM45</accession>
<dbReference type="AlphaFoldDB" id="A0A1H9UM45"/>
<evidence type="ECO:0000259" key="3">
    <source>
        <dbReference type="PROSITE" id="PS51272"/>
    </source>
</evidence>
<dbReference type="OrthoDB" id="2839183at2"/>
<feature type="chain" id="PRO_5011623270" evidence="2">
    <location>
        <begin position="30"/>
        <end position="1104"/>
    </location>
</feature>
<dbReference type="InterPro" id="IPR051465">
    <property type="entry name" value="Cell_Envelope_Struct_Comp"/>
</dbReference>
<dbReference type="InterPro" id="IPR014755">
    <property type="entry name" value="Cu-Rt/internalin_Ig-like"/>
</dbReference>
<organism evidence="4 5">
    <name type="scientific">Gracilibacillus ureilyticus</name>
    <dbReference type="NCBI Taxonomy" id="531814"/>
    <lineage>
        <taxon>Bacteria</taxon>
        <taxon>Bacillati</taxon>
        <taxon>Bacillota</taxon>
        <taxon>Bacilli</taxon>
        <taxon>Bacillales</taxon>
        <taxon>Bacillaceae</taxon>
        <taxon>Gracilibacillus</taxon>
    </lineage>
</organism>
<sequence length="1104" mass="117326">MAISKKSKVFATSLTAAVAASAVVPSVAAASLPDVPNTHYAADHINALVEAGIITGYEDGTFRPERQVERAEAAVMLSKILGYDADSATSAGFTDVAADAWYANYVNVLANDGVIAGFEDNTFKPSDSLTRAEFATLVVQAYGIEIEEADHPFTDVPADEWYTPYIETLYANNLIAGKTETSFAPEANIERADFAMLLANADYAFGDTLQKPLANGVEQIAAVNNTTVEVDFEAAVSDVDSIDFSIEGLDVTNAVVKQTDASVVILTTSAQEGGEEYTVSANGEELGTFEGISSVVPDEISFVEYSNQSKVGDEITLRADIGVEEAGVPVTFNIDAPTGSLNEDQLVEVYTNEDGIAEYSYTQYAADTDTVSVYPTGAPQVRALSKVYWGVADILVLEQEESDTTLANGDKKTYKVTFKDPETGEPVDHALLNVSFLENIDVKPSDVVDAVVGDTDNEDGAETPYQTTDNDEAGVIIETDSNGEATFTVSGTNTTVTPVVWLDSAYNEADENDEIKRDLENARLDSTELQTIGNSVTFRGAQETNEFKVEGEDLTVSLGLVSDEDEAAAGSDNGRKYTVTVTDEDGDAYKGGIVNVALNEDIDGLRSTETNAWIGTSDDDPNGDDLLGDVLSGKGEGEIQLKLDDDGKAEFFVFGQDDEVATPIVWIDQNNAQNTQAGYLEEGEPNLVADTTNFEDERVVGAVLGVVGEDETEVELEDGEDLEVEFYGVNQSGNYYDAEYDVTYVVKNTGSEPVVLNDLGVYEDGEGNLINTVDEATIEVGGSLTLHNNDASGVDGFSISGNEGAAVQVTATAVTEDDNVWNTGDDRENNLRIVPEQTIEADFVGDQTSLFTGTVVAIDGTEITIRDVDGVEKTFDYDGDDLFTPESDNEVQQNHFASLLTVGDIVTYTKDSDDNEKFEIIEDNEGNAAPVVEAIATQELVVDGEVLTISADQLATDSDTLTLANPVIVNEGIESTVAIDENGDLAITPGSVEETFTVEVEVSDGVNGAVTAEVEVSVVDEGTVRLSDLSDQGAFASEDVSGFGSFVSIPTAALDGATSASVVTLTTADGTEYTLTYNESNDVFYASGVSAEPSELEAAVVTVN</sequence>
<dbReference type="STRING" id="531814.SAMN04487944_11856"/>
<dbReference type="PANTHER" id="PTHR43308">
    <property type="entry name" value="OUTER MEMBRANE PROTEIN ALPHA-RELATED"/>
    <property type="match status" value="1"/>
</dbReference>
<feature type="domain" description="SLH" evidence="3">
    <location>
        <begin position="93"/>
        <end position="152"/>
    </location>
</feature>
<dbReference type="InterPro" id="IPR001119">
    <property type="entry name" value="SLH_dom"/>
</dbReference>
<gene>
    <name evidence="4" type="ORF">SAMN04487944_11856</name>
</gene>
<dbReference type="Proteomes" id="UP000199687">
    <property type="component" value="Unassembled WGS sequence"/>
</dbReference>
<proteinExistence type="predicted"/>
<name>A0A1H9UM45_9BACI</name>
<reference evidence="4 5" key="1">
    <citation type="submission" date="2016-10" db="EMBL/GenBank/DDBJ databases">
        <authorList>
            <person name="de Groot N.N."/>
        </authorList>
    </citation>
    <scope>NUCLEOTIDE SEQUENCE [LARGE SCALE GENOMIC DNA]</scope>
    <source>
        <strain evidence="4 5">CGMCC 1.7727</strain>
    </source>
</reference>
<dbReference type="RefSeq" id="WP_089742920.1">
    <property type="nucleotide sequence ID" value="NZ_FOGL01000018.1"/>
</dbReference>
<feature type="domain" description="SLH" evidence="3">
    <location>
        <begin position="153"/>
        <end position="212"/>
    </location>
</feature>
<evidence type="ECO:0000313" key="4">
    <source>
        <dbReference type="EMBL" id="SES10526.1"/>
    </source>
</evidence>
<dbReference type="PROSITE" id="PS51272">
    <property type="entry name" value="SLH"/>
    <property type="match status" value="3"/>
</dbReference>
<protein>
    <submittedName>
        <fullName evidence="4">S-layer homology domain-containing protein</fullName>
    </submittedName>
</protein>
<evidence type="ECO:0000256" key="2">
    <source>
        <dbReference type="SAM" id="SignalP"/>
    </source>
</evidence>
<dbReference type="Pfam" id="PF00395">
    <property type="entry name" value="SLH"/>
    <property type="match status" value="3"/>
</dbReference>
<keyword evidence="5" id="KW-1185">Reference proteome</keyword>
<dbReference type="Gene3D" id="2.60.40.1220">
    <property type="match status" value="1"/>
</dbReference>
<evidence type="ECO:0000313" key="5">
    <source>
        <dbReference type="Proteomes" id="UP000199687"/>
    </source>
</evidence>